<dbReference type="Gene3D" id="1.25.10.10">
    <property type="entry name" value="Leucine-rich Repeat Variant"/>
    <property type="match status" value="1"/>
</dbReference>
<name>A0A023ENB3_AEDAL</name>
<dbReference type="VEuPathDB" id="VectorBase:AALC636_012080"/>
<dbReference type="AlphaFoldDB" id="A0A023ENB3"/>
<evidence type="ECO:0000256" key="1">
    <source>
        <dbReference type="ARBA" id="ARBA00022737"/>
    </source>
</evidence>
<evidence type="ECO:0000313" key="4">
    <source>
        <dbReference type="EMBL" id="JAC10903.1"/>
    </source>
</evidence>
<dbReference type="VEuPathDB" id="VectorBase:AALF024199"/>
<feature type="compositionally biased region" description="Basic and acidic residues" evidence="2">
    <location>
        <begin position="28"/>
        <end position="41"/>
    </location>
</feature>
<dbReference type="PANTHER" id="PTHR19316">
    <property type="entry name" value="PROTEIN FOLDING REGULATOR"/>
    <property type="match status" value="1"/>
</dbReference>
<organism evidence="4">
    <name type="scientific">Aedes albopictus</name>
    <name type="common">Asian tiger mosquito</name>
    <name type="synonym">Stegomyia albopicta</name>
    <dbReference type="NCBI Taxonomy" id="7160"/>
    <lineage>
        <taxon>Eukaryota</taxon>
        <taxon>Metazoa</taxon>
        <taxon>Ecdysozoa</taxon>
        <taxon>Arthropoda</taxon>
        <taxon>Hexapoda</taxon>
        <taxon>Insecta</taxon>
        <taxon>Pterygota</taxon>
        <taxon>Neoptera</taxon>
        <taxon>Endopterygota</taxon>
        <taxon>Diptera</taxon>
        <taxon>Nematocera</taxon>
        <taxon>Culicoidea</taxon>
        <taxon>Culicidae</taxon>
        <taxon>Culicinae</taxon>
        <taxon>Aedini</taxon>
        <taxon>Aedes</taxon>
        <taxon>Stegomyia</taxon>
    </lineage>
</organism>
<dbReference type="InterPro" id="IPR011989">
    <property type="entry name" value="ARM-like"/>
</dbReference>
<dbReference type="InterPro" id="IPR016024">
    <property type="entry name" value="ARM-type_fold"/>
</dbReference>
<dbReference type="GO" id="GO:0000774">
    <property type="term" value="F:adenyl-nucleotide exchange factor activity"/>
    <property type="evidence" value="ECO:0007669"/>
    <property type="project" value="TreeGrafter"/>
</dbReference>
<evidence type="ECO:0000259" key="3">
    <source>
        <dbReference type="Pfam" id="PF08609"/>
    </source>
</evidence>
<dbReference type="EMBL" id="GAPW01002695">
    <property type="protein sequence ID" value="JAC10903.1"/>
    <property type="molecule type" value="mRNA"/>
</dbReference>
<dbReference type="SUPFAM" id="SSF48371">
    <property type="entry name" value="ARM repeat"/>
    <property type="match status" value="1"/>
</dbReference>
<keyword evidence="1" id="KW-0677">Repeat</keyword>
<dbReference type="GO" id="GO:0005783">
    <property type="term" value="C:endoplasmic reticulum"/>
    <property type="evidence" value="ECO:0007669"/>
    <property type="project" value="TreeGrafter"/>
</dbReference>
<feature type="region of interest" description="Disordered" evidence="2">
    <location>
        <begin position="1"/>
        <end position="41"/>
    </location>
</feature>
<sequence length="318" mass="35656">MASGGNHPDQPRQPRNLQGLLKFAMEATKSEDAPHDSHFDPMDEERRRFLEEALKSLTLDVVEEIEKAMKTLMDPDKAEEDKADAIEIIIDFVQDIDAANDFFKVGGFVIIQPGLNSSNTDVRSGTLRLVAELSQNNPFCQQQLLQSNTLPQIIELLSDEPPVATQAMHAISCMVRHHEPSLAAFIDMGGLECILGCIQTDNEKLRIKSSFLMANLCTELEAVRDEFIKLNAVERVVAAIRPSKQFEPKLETALSTLNVLTESDEGVRRCQDSSLQLKDKLELILKLNHGKDECLEQIEYANTLLKRCFSDDNCSTDR</sequence>
<accession>A0A023ENB3</accession>
<proteinExistence type="evidence at transcript level"/>
<evidence type="ECO:0000256" key="2">
    <source>
        <dbReference type="SAM" id="MobiDB-lite"/>
    </source>
</evidence>
<reference evidence="4" key="1">
    <citation type="journal article" date="2014" name="PLoS Negl. Trop. Dis.">
        <title>Identification and characterization of seminal fluid proteins in the Asian tiger mosquito, Aedes albopictus.</title>
        <authorList>
            <person name="Boes K.E."/>
            <person name="Ribeiro J.M."/>
            <person name="Wong A."/>
            <person name="Harrington L.C."/>
            <person name="Wolfner M.F."/>
            <person name="Sirot L.K."/>
        </authorList>
    </citation>
    <scope>NUCLEOTIDE SEQUENCE</scope>
    <source>
        <tissue evidence="4">Reproductive organs</tissue>
    </source>
</reference>
<dbReference type="InterPro" id="IPR050693">
    <property type="entry name" value="Hsp70_NEF-Inhibitors"/>
</dbReference>
<protein>
    <submittedName>
        <fullName evidence="4">Putative armadillo/beta-catenin-like repeat-containing protein</fullName>
    </submittedName>
</protein>
<feature type="domain" description="Nucleotide exchange factor Fes1" evidence="3">
    <location>
        <begin position="17"/>
        <end position="101"/>
    </location>
</feature>
<dbReference type="VEuPathDB" id="VectorBase:AALFPA_048281"/>
<dbReference type="InterPro" id="IPR013918">
    <property type="entry name" value="Nucleotide_exch_fac_Fes1"/>
</dbReference>
<dbReference type="PANTHER" id="PTHR19316:SF18">
    <property type="entry name" value="HSP70-BINDING PROTEIN 1"/>
    <property type="match status" value="1"/>
</dbReference>
<dbReference type="Pfam" id="PF08609">
    <property type="entry name" value="Fes1"/>
    <property type="match status" value="1"/>
</dbReference>